<feature type="signal peptide" evidence="1">
    <location>
        <begin position="1"/>
        <end position="24"/>
    </location>
</feature>
<proteinExistence type="predicted"/>
<dbReference type="RefSeq" id="WP_346065737.1">
    <property type="nucleotide sequence ID" value="NZ_BRPJ01000072.1"/>
</dbReference>
<gene>
    <name evidence="2" type="ORF">LAD12857_33240</name>
</gene>
<reference evidence="2 3" key="1">
    <citation type="journal article" date="2024" name="Int. J. Syst. Evol. Microbiol.">
        <title>Lacrimispora brassicae sp. nov. isolated from fermented cabbage, and proposal of Clostridium indicum Gundawar et al. 2019 and Clostridium methoxybenzovorans Mechichi et al. 1999 as heterotypic synonyms of Lacrimispora amygdalina (Parshina et al. 2003) Haas and Blanchard 2020 and Lacrimispora indolis (McClung and McCoy 1957) Haas and Blanchard 2020, respectively.</title>
        <authorList>
            <person name="Kobayashi H."/>
            <person name="Tanizawa Y."/>
            <person name="Sakamoto M."/>
            <person name="Ohkuma M."/>
            <person name="Tohno M."/>
        </authorList>
    </citation>
    <scope>NUCLEOTIDE SEQUENCE [LARGE SCALE GENOMIC DNA]</scope>
    <source>
        <strain evidence="2 3">DSM 12857</strain>
    </source>
</reference>
<name>A0ABQ5M8X4_9FIRM</name>
<accession>A0ABQ5M8X4</accession>
<evidence type="ECO:0000313" key="2">
    <source>
        <dbReference type="EMBL" id="GLB31401.1"/>
    </source>
</evidence>
<dbReference type="Proteomes" id="UP001419084">
    <property type="component" value="Unassembled WGS sequence"/>
</dbReference>
<dbReference type="EMBL" id="BRPJ01000072">
    <property type="protein sequence ID" value="GLB31401.1"/>
    <property type="molecule type" value="Genomic_DNA"/>
</dbReference>
<comment type="caution">
    <text evidence="2">The sequence shown here is derived from an EMBL/GenBank/DDBJ whole genome shotgun (WGS) entry which is preliminary data.</text>
</comment>
<evidence type="ECO:0000313" key="3">
    <source>
        <dbReference type="Proteomes" id="UP001419084"/>
    </source>
</evidence>
<evidence type="ECO:0000256" key="1">
    <source>
        <dbReference type="SAM" id="SignalP"/>
    </source>
</evidence>
<feature type="chain" id="PRO_5045597972" evidence="1">
    <location>
        <begin position="25"/>
        <end position="265"/>
    </location>
</feature>
<organism evidence="2 3">
    <name type="scientific">Lacrimispora amygdalina</name>
    <dbReference type="NCBI Taxonomy" id="253257"/>
    <lineage>
        <taxon>Bacteria</taxon>
        <taxon>Bacillati</taxon>
        <taxon>Bacillota</taxon>
        <taxon>Clostridia</taxon>
        <taxon>Lachnospirales</taxon>
        <taxon>Lachnospiraceae</taxon>
        <taxon>Lacrimispora</taxon>
    </lineage>
</organism>
<protein>
    <submittedName>
        <fullName evidence="2">Uncharacterized protein</fullName>
    </submittedName>
</protein>
<keyword evidence="1" id="KW-0732">Signal</keyword>
<sequence length="265" mass="29373">MKKKIMVLGISTIMALSMAFNSLAFIDFSQVEVCRENGDVYADYDYEAIRAALKAAYDKYGVSYNPESLEPDVYDKTEATARSEAMQIAKAKAVVDSSKVPNIPQTVTHPDANTTVYDDGYRDWEGATSFYNFRVVTTQTYNGDGTATVNFKIYNTDQKLVDTNKYFIEIGTGMDSIYYPGKGLEVVDGSGCSLVGNDVSVVTPGKLVTYAEICIFDKVSRKQVGITYAPVMVQNLPLVSGEVYKAAFEPYNQKYLEAHKEVFGY</sequence>
<keyword evidence="3" id="KW-1185">Reference proteome</keyword>